<dbReference type="Proteomes" id="UP001430193">
    <property type="component" value="Unassembled WGS sequence"/>
</dbReference>
<reference evidence="1" key="1">
    <citation type="submission" date="2020-10" db="EMBL/GenBank/DDBJ databases">
        <title>Phylogeny of dyella-like bacteria.</title>
        <authorList>
            <person name="Fu J."/>
        </authorList>
    </citation>
    <scope>NUCLEOTIDE SEQUENCE</scope>
    <source>
        <strain evidence="1">DHON07</strain>
    </source>
</reference>
<gene>
    <name evidence="1" type="ORF">ISS99_03705</name>
</gene>
<name>A0ABS2KBT1_9GAMM</name>
<organism evidence="1 2">
    <name type="scientific">Dyella mobilis</name>
    <dbReference type="NCBI Taxonomy" id="1849582"/>
    <lineage>
        <taxon>Bacteria</taxon>
        <taxon>Pseudomonadati</taxon>
        <taxon>Pseudomonadota</taxon>
        <taxon>Gammaproteobacteria</taxon>
        <taxon>Lysobacterales</taxon>
        <taxon>Rhodanobacteraceae</taxon>
        <taxon>Dyella</taxon>
    </lineage>
</organism>
<dbReference type="RefSeq" id="WP_204630238.1">
    <property type="nucleotide sequence ID" value="NZ_BSOC01000008.1"/>
</dbReference>
<accession>A0ABS2KBT1</accession>
<protein>
    <submittedName>
        <fullName evidence="1">Uncharacterized protein</fullName>
    </submittedName>
</protein>
<keyword evidence="2" id="KW-1185">Reference proteome</keyword>
<proteinExistence type="predicted"/>
<sequence>MKAATHGITKTAPRKRFLTTTIFGLLSGLSFQGAALAEPINIITFHGAISEATPNFSTIALNSAKSVDRGQYRVDQDQVSKVGEEVVPKGVLDYYAEYAPHKARLVTISLR</sequence>
<evidence type="ECO:0000313" key="2">
    <source>
        <dbReference type="Proteomes" id="UP001430193"/>
    </source>
</evidence>
<dbReference type="EMBL" id="JADIKF010000034">
    <property type="protein sequence ID" value="MBM7128619.1"/>
    <property type="molecule type" value="Genomic_DNA"/>
</dbReference>
<comment type="caution">
    <text evidence="1">The sequence shown here is derived from an EMBL/GenBank/DDBJ whole genome shotgun (WGS) entry which is preliminary data.</text>
</comment>
<evidence type="ECO:0000313" key="1">
    <source>
        <dbReference type="EMBL" id="MBM7128619.1"/>
    </source>
</evidence>